<organism evidence="1 2">
    <name type="scientific">Lentinus brumalis</name>
    <dbReference type="NCBI Taxonomy" id="2498619"/>
    <lineage>
        <taxon>Eukaryota</taxon>
        <taxon>Fungi</taxon>
        <taxon>Dikarya</taxon>
        <taxon>Basidiomycota</taxon>
        <taxon>Agaricomycotina</taxon>
        <taxon>Agaricomycetes</taxon>
        <taxon>Polyporales</taxon>
        <taxon>Polyporaceae</taxon>
        <taxon>Lentinus</taxon>
    </lineage>
</organism>
<accession>A0A371DBW8</accession>
<name>A0A371DBW8_9APHY</name>
<evidence type="ECO:0000313" key="1">
    <source>
        <dbReference type="EMBL" id="RDX50028.1"/>
    </source>
</evidence>
<dbReference type="OrthoDB" id="2588098at2759"/>
<evidence type="ECO:0000313" key="2">
    <source>
        <dbReference type="Proteomes" id="UP000256964"/>
    </source>
</evidence>
<dbReference type="Proteomes" id="UP000256964">
    <property type="component" value="Unassembled WGS sequence"/>
</dbReference>
<dbReference type="AlphaFoldDB" id="A0A371DBW8"/>
<keyword evidence="2" id="KW-1185">Reference proteome</keyword>
<dbReference type="EMBL" id="KZ857401">
    <property type="protein sequence ID" value="RDX50028.1"/>
    <property type="molecule type" value="Genomic_DNA"/>
</dbReference>
<reference evidence="1 2" key="1">
    <citation type="journal article" date="2018" name="Biotechnol. Biofuels">
        <title>Integrative visual omics of the white-rot fungus Polyporus brumalis exposes the biotechnological potential of its oxidative enzymes for delignifying raw plant biomass.</title>
        <authorList>
            <person name="Miyauchi S."/>
            <person name="Rancon A."/>
            <person name="Drula E."/>
            <person name="Hage H."/>
            <person name="Chaduli D."/>
            <person name="Favel A."/>
            <person name="Grisel S."/>
            <person name="Henrissat B."/>
            <person name="Herpoel-Gimbert I."/>
            <person name="Ruiz-Duenas F.J."/>
            <person name="Chevret D."/>
            <person name="Hainaut M."/>
            <person name="Lin J."/>
            <person name="Wang M."/>
            <person name="Pangilinan J."/>
            <person name="Lipzen A."/>
            <person name="Lesage-Meessen L."/>
            <person name="Navarro D."/>
            <person name="Riley R."/>
            <person name="Grigoriev I.V."/>
            <person name="Zhou S."/>
            <person name="Raouche S."/>
            <person name="Rosso M.N."/>
        </authorList>
    </citation>
    <scope>NUCLEOTIDE SEQUENCE [LARGE SCALE GENOMIC DNA]</scope>
    <source>
        <strain evidence="1 2">BRFM 1820</strain>
    </source>
</reference>
<proteinExistence type="predicted"/>
<protein>
    <recommendedName>
        <fullName evidence="3">F-box domain-containing protein</fullName>
    </recommendedName>
</protein>
<evidence type="ECO:0008006" key="3">
    <source>
        <dbReference type="Google" id="ProtNLM"/>
    </source>
</evidence>
<gene>
    <name evidence="1" type="ORF">OH76DRAFT_1437788</name>
</gene>
<sequence length="331" mass="37762">MGQYWEFLNISLGQAGRRNGGAKWLEFFFCEQPFLVRSLTVPYPSDKVDRWLEGFTAIAPRDNDQGLLRVPNEVLIKIVELVPSIRDRVCLALTCKRLLSVSRDQIEELKKQLAAPWAGGRLICIGDYTDADDLPKGLLTEEKKRKLKWDPDSHGWGGMGHLLKKHTPLFLGTACLYRDIWGVSIGLDKKLQDFLEPFSKPDYERFLELYDVHYPARDDWVVCNLSLGKYVRAKAVAGLSGEPDAPAPFLPKCSPDLGHAIMYKICWSSDAYVGSDFYGYKENIARGKWAGHRFVITTMERMPDAPKGKEWEDISKQVAKDLKCIWSENEW</sequence>